<evidence type="ECO:0000256" key="1">
    <source>
        <dbReference type="ARBA" id="ARBA00001946"/>
    </source>
</evidence>
<comment type="subcellular location">
    <subcellularLocation>
        <location evidence="12">Cell inner membrane</location>
        <topology evidence="12">Lipid-anchor</topology>
        <orientation evidence="12">Periplasmic side</orientation>
    </subcellularLocation>
</comment>
<dbReference type="PROSITE" id="PS51257">
    <property type="entry name" value="PROKAR_LIPOPROTEIN"/>
    <property type="match status" value="1"/>
</dbReference>
<evidence type="ECO:0000256" key="9">
    <source>
        <dbReference type="ARBA" id="ARBA00031306"/>
    </source>
</evidence>
<keyword evidence="12" id="KW-0472">Membrane</keyword>
<evidence type="ECO:0000256" key="5">
    <source>
        <dbReference type="ARBA" id="ARBA00022679"/>
    </source>
</evidence>
<keyword evidence="12" id="KW-0997">Cell inner membrane</keyword>
<comment type="function">
    <text evidence="12">Flavin transferase that catalyzes the transfer of the FMN moiety of FAD and its covalent binding to the hydroxyl group of a threonine residue in a target flavoprotein.</text>
</comment>
<comment type="cofactor">
    <cofactor evidence="1 12">
        <name>Mg(2+)</name>
        <dbReference type="ChEBI" id="CHEBI:18420"/>
    </cofactor>
</comment>
<keyword evidence="8 11" id="KW-0460">Magnesium</keyword>
<dbReference type="PANTHER" id="PTHR30040">
    <property type="entry name" value="THIAMINE BIOSYNTHESIS LIPOPROTEIN APBE"/>
    <property type="match status" value="1"/>
</dbReference>
<evidence type="ECO:0000256" key="4">
    <source>
        <dbReference type="ARBA" id="ARBA00022630"/>
    </source>
</evidence>
<evidence type="ECO:0000313" key="13">
    <source>
        <dbReference type="EMBL" id="MDT0556526.1"/>
    </source>
</evidence>
<dbReference type="PANTHER" id="PTHR30040:SF2">
    <property type="entry name" value="FAD:PROTEIN FMN TRANSFERASE"/>
    <property type="match status" value="1"/>
</dbReference>
<sequence>MNKVLVFLLFVITIACSKSELQYQSIQGNALGTTYSIQYFTNKSFDVEKGIDSVLYSLNKSVSTYIPNSDISKINKGDTTIVVDKIFNEVFSISEKVNKESNGYFDPTVGVLRNSYGFGTVKPIAKMDSTTLDSLRQFVGFNKVSIRQDGTIKKKHPQIYFDFNAVAKGYGIDMIGNYLSSQGVKNYLIELGGELLAKGENLNTNKPWKVGIEAVESPIEDRTYTAVVSLKNTGMASSGNYRKFRIDSITGKKYVHTINPLTGEAEQTNVTSATVIAPTCALADAYATACMAMGLEKTQNMLSSLNDIEVYLTYIDKNGNSKTYTTKGFDNIAP</sequence>
<evidence type="ECO:0000313" key="14">
    <source>
        <dbReference type="Proteomes" id="UP001254488"/>
    </source>
</evidence>
<keyword evidence="4 11" id="KW-0285">Flavoprotein</keyword>
<keyword evidence="6 11" id="KW-0479">Metal-binding</keyword>
<evidence type="ECO:0000256" key="6">
    <source>
        <dbReference type="ARBA" id="ARBA00022723"/>
    </source>
</evidence>
<dbReference type="InterPro" id="IPR003374">
    <property type="entry name" value="ApbE-like_sf"/>
</dbReference>
<evidence type="ECO:0000256" key="7">
    <source>
        <dbReference type="ARBA" id="ARBA00022827"/>
    </source>
</evidence>
<protein>
    <recommendedName>
        <fullName evidence="3 11">FAD:protein FMN transferase</fullName>
        <ecNumber evidence="2 11">2.7.1.180</ecNumber>
    </recommendedName>
    <alternativeName>
        <fullName evidence="9 11">Flavin transferase</fullName>
    </alternativeName>
</protein>
<proteinExistence type="inferred from homology"/>
<dbReference type="GO" id="GO:0016740">
    <property type="term" value="F:transferase activity"/>
    <property type="evidence" value="ECO:0007669"/>
    <property type="project" value="UniProtKB-KW"/>
</dbReference>
<keyword evidence="7 11" id="KW-0274">FAD</keyword>
<dbReference type="PIRSF" id="PIRSF006268">
    <property type="entry name" value="ApbE"/>
    <property type="match status" value="1"/>
</dbReference>
<keyword evidence="12" id="KW-0449">Lipoprotein</keyword>
<comment type="caution">
    <text evidence="13">The sequence shown here is derived from an EMBL/GenBank/DDBJ whole genome shotgun (WGS) entry which is preliminary data.</text>
</comment>
<accession>A0ABU2YF70</accession>
<organism evidence="13 14">
    <name type="scientific">Patiriisocius hiemis</name>
    <dbReference type="NCBI Taxonomy" id="3075604"/>
    <lineage>
        <taxon>Bacteria</taxon>
        <taxon>Pseudomonadati</taxon>
        <taxon>Bacteroidota</taxon>
        <taxon>Flavobacteriia</taxon>
        <taxon>Flavobacteriales</taxon>
        <taxon>Flavobacteriaceae</taxon>
        <taxon>Patiriisocius</taxon>
    </lineage>
</organism>
<evidence type="ECO:0000256" key="11">
    <source>
        <dbReference type="PIRNR" id="PIRNR006268"/>
    </source>
</evidence>
<evidence type="ECO:0000256" key="10">
    <source>
        <dbReference type="ARBA" id="ARBA00048540"/>
    </source>
</evidence>
<dbReference type="EMBL" id="JAVRHZ010000007">
    <property type="protein sequence ID" value="MDT0556526.1"/>
    <property type="molecule type" value="Genomic_DNA"/>
</dbReference>
<dbReference type="RefSeq" id="WP_311333477.1">
    <property type="nucleotide sequence ID" value="NZ_JAVRHZ010000007.1"/>
</dbReference>
<gene>
    <name evidence="13" type="ORF">RM538_10950</name>
</gene>
<dbReference type="SUPFAM" id="SSF143631">
    <property type="entry name" value="ApbE-like"/>
    <property type="match status" value="1"/>
</dbReference>
<dbReference type="Proteomes" id="UP001254488">
    <property type="component" value="Unassembled WGS sequence"/>
</dbReference>
<reference evidence="13 14" key="1">
    <citation type="submission" date="2023-09" db="EMBL/GenBank/DDBJ databases">
        <authorList>
            <person name="Rey-Velasco X."/>
        </authorList>
    </citation>
    <scope>NUCLEOTIDE SEQUENCE [LARGE SCALE GENOMIC DNA]</scope>
    <source>
        <strain evidence="13 14">W242</strain>
    </source>
</reference>
<evidence type="ECO:0000256" key="3">
    <source>
        <dbReference type="ARBA" id="ARBA00016337"/>
    </source>
</evidence>
<keyword evidence="14" id="KW-1185">Reference proteome</keyword>
<dbReference type="EC" id="2.7.1.180" evidence="2 11"/>
<keyword evidence="5 11" id="KW-0808">Transferase</keyword>
<dbReference type="InterPro" id="IPR024932">
    <property type="entry name" value="ApbE"/>
</dbReference>
<dbReference type="Gene3D" id="3.10.520.10">
    <property type="entry name" value="ApbE-like domains"/>
    <property type="match status" value="1"/>
</dbReference>
<evidence type="ECO:0000256" key="8">
    <source>
        <dbReference type="ARBA" id="ARBA00022842"/>
    </source>
</evidence>
<keyword evidence="12" id="KW-1003">Cell membrane</keyword>
<comment type="catalytic activity">
    <reaction evidence="10 11 12">
        <text>L-threonyl-[protein] + FAD = FMN-L-threonyl-[protein] + AMP + H(+)</text>
        <dbReference type="Rhea" id="RHEA:36847"/>
        <dbReference type="Rhea" id="RHEA-COMP:11060"/>
        <dbReference type="Rhea" id="RHEA-COMP:11061"/>
        <dbReference type="ChEBI" id="CHEBI:15378"/>
        <dbReference type="ChEBI" id="CHEBI:30013"/>
        <dbReference type="ChEBI" id="CHEBI:57692"/>
        <dbReference type="ChEBI" id="CHEBI:74257"/>
        <dbReference type="ChEBI" id="CHEBI:456215"/>
        <dbReference type="EC" id="2.7.1.180"/>
    </reaction>
</comment>
<evidence type="ECO:0000256" key="2">
    <source>
        <dbReference type="ARBA" id="ARBA00011955"/>
    </source>
</evidence>
<name>A0ABU2YF70_9FLAO</name>
<dbReference type="Pfam" id="PF02424">
    <property type="entry name" value="ApbE"/>
    <property type="match status" value="1"/>
</dbReference>
<comment type="similarity">
    <text evidence="11 12">Belongs to the ApbE family.</text>
</comment>
<evidence type="ECO:0000256" key="12">
    <source>
        <dbReference type="RuleBase" id="RU363002"/>
    </source>
</evidence>